<dbReference type="OrthoDB" id="1444646at2"/>
<protein>
    <recommendedName>
        <fullName evidence="4">GLPGLI family protein</fullName>
    </recommendedName>
</protein>
<sequence>MASKILFLFSIILYSTISLGQARDTVYIQFNQKFKVMDKTEYQFSRREFNPEHIPKSYGYFIRQMEKDAWSDTHFHFSHAQRDSLTYKTFGGKPPLILKKSKSYLKDKQVLDINFFRTTPYPQICKTFEEEDSHEQDVVIFMIDEDEIKNDTLTLREVKFSRPVKQ</sequence>
<reference evidence="2 3" key="1">
    <citation type="submission" date="2018-07" db="EMBL/GenBank/DDBJ databases">
        <title>Leeuwenhoekiella genomics.</title>
        <authorList>
            <person name="Tahon G."/>
            <person name="Willems A."/>
        </authorList>
    </citation>
    <scope>NUCLEOTIDE SEQUENCE [LARGE SCALE GENOMIC DNA]</scope>
    <source>
        <strain evidence="2 3">R-50232</strain>
    </source>
</reference>
<keyword evidence="1" id="KW-0732">Signal</keyword>
<dbReference type="Proteomes" id="UP000289821">
    <property type="component" value="Unassembled WGS sequence"/>
</dbReference>
<evidence type="ECO:0000313" key="3">
    <source>
        <dbReference type="Proteomes" id="UP000289821"/>
    </source>
</evidence>
<gene>
    <name evidence="2" type="ORF">DSM04_101729</name>
</gene>
<feature type="signal peptide" evidence="1">
    <location>
        <begin position="1"/>
        <end position="20"/>
    </location>
</feature>
<evidence type="ECO:0000313" key="2">
    <source>
        <dbReference type="EMBL" id="RXG18527.1"/>
    </source>
</evidence>
<evidence type="ECO:0008006" key="4">
    <source>
        <dbReference type="Google" id="ProtNLM"/>
    </source>
</evidence>
<feature type="chain" id="PRO_5020725306" description="GLPGLI family protein" evidence="1">
    <location>
        <begin position="21"/>
        <end position="166"/>
    </location>
</feature>
<dbReference type="RefSeq" id="WP_128760064.1">
    <property type="nucleotide sequence ID" value="NZ_QOVI01000001.1"/>
</dbReference>
<comment type="caution">
    <text evidence="2">The sequence shown here is derived from an EMBL/GenBank/DDBJ whole genome shotgun (WGS) entry which is preliminary data.</text>
</comment>
<dbReference type="AlphaFoldDB" id="A0A4Q0P057"/>
<proteinExistence type="predicted"/>
<dbReference type="EMBL" id="QOVI01000001">
    <property type="protein sequence ID" value="RXG18527.1"/>
    <property type="molecule type" value="Genomic_DNA"/>
</dbReference>
<organism evidence="2 3">
    <name type="scientific">Leeuwenhoekiella aestuarii</name>
    <dbReference type="NCBI Taxonomy" id="2249426"/>
    <lineage>
        <taxon>Bacteria</taxon>
        <taxon>Pseudomonadati</taxon>
        <taxon>Bacteroidota</taxon>
        <taxon>Flavobacteriia</taxon>
        <taxon>Flavobacteriales</taxon>
        <taxon>Flavobacteriaceae</taxon>
        <taxon>Leeuwenhoekiella</taxon>
    </lineage>
</organism>
<accession>A0A4Q0P057</accession>
<keyword evidence="3" id="KW-1185">Reference proteome</keyword>
<name>A0A4Q0P057_9FLAO</name>
<evidence type="ECO:0000256" key="1">
    <source>
        <dbReference type="SAM" id="SignalP"/>
    </source>
</evidence>